<evidence type="ECO:0000259" key="10">
    <source>
        <dbReference type="Pfam" id="PF15985"/>
    </source>
</evidence>
<dbReference type="Gene3D" id="3.30.1370.10">
    <property type="entry name" value="K Homology domain, type 1"/>
    <property type="match status" value="1"/>
</dbReference>
<name>A0A1B0DP33_PHLPP</name>
<dbReference type="Gene3D" id="2.40.50.100">
    <property type="match status" value="1"/>
</dbReference>
<dbReference type="SUPFAM" id="SSF54791">
    <property type="entry name" value="Eukaryotic type KH-domain (KH-domain type I)"/>
    <property type="match status" value="1"/>
</dbReference>
<evidence type="ECO:0000313" key="12">
    <source>
        <dbReference type="Proteomes" id="UP000092462"/>
    </source>
</evidence>
<evidence type="ECO:0000256" key="6">
    <source>
        <dbReference type="ARBA" id="ARBA00022835"/>
    </source>
</evidence>
<keyword evidence="6" id="KW-0271">Exosome</keyword>
<evidence type="ECO:0000256" key="2">
    <source>
        <dbReference type="ARBA" id="ARBA00004604"/>
    </source>
</evidence>
<evidence type="ECO:0000256" key="9">
    <source>
        <dbReference type="ARBA" id="ARBA00030615"/>
    </source>
</evidence>
<dbReference type="Gene3D" id="2.40.50.140">
    <property type="entry name" value="Nucleic acid-binding proteins"/>
    <property type="match status" value="1"/>
</dbReference>
<dbReference type="Pfam" id="PF21262">
    <property type="entry name" value="RRP40_S1"/>
    <property type="match status" value="1"/>
</dbReference>
<reference evidence="11" key="1">
    <citation type="submission" date="2022-08" db="UniProtKB">
        <authorList>
            <consortium name="EnsemblMetazoa"/>
        </authorList>
    </citation>
    <scope>IDENTIFICATION</scope>
    <source>
        <strain evidence="11">Israel</strain>
    </source>
</reference>
<evidence type="ECO:0000313" key="11">
    <source>
        <dbReference type="EnsemblMetazoa" id="PPAI010269-PA"/>
    </source>
</evidence>
<dbReference type="GO" id="GO:0071034">
    <property type="term" value="P:CUT catabolic process"/>
    <property type="evidence" value="ECO:0007669"/>
    <property type="project" value="TreeGrafter"/>
</dbReference>
<dbReference type="InterPro" id="IPR037319">
    <property type="entry name" value="Rrp40_S1"/>
</dbReference>
<keyword evidence="4" id="KW-0963">Cytoplasm</keyword>
<dbReference type="EnsemblMetazoa" id="PPAI010269-RA">
    <property type="protein sequence ID" value="PPAI010269-PA"/>
    <property type="gene ID" value="PPAI010269"/>
</dbReference>
<evidence type="ECO:0000256" key="8">
    <source>
        <dbReference type="ARBA" id="ARBA00023242"/>
    </source>
</evidence>
<dbReference type="GO" id="GO:0010468">
    <property type="term" value="P:regulation of gene expression"/>
    <property type="evidence" value="ECO:0007669"/>
    <property type="project" value="UniProtKB-ARBA"/>
</dbReference>
<dbReference type="GO" id="GO:0071035">
    <property type="term" value="P:nuclear polyadenylation-dependent rRNA catabolic process"/>
    <property type="evidence" value="ECO:0007669"/>
    <property type="project" value="TreeGrafter"/>
</dbReference>
<feature type="domain" description="K Homology" evidence="10">
    <location>
        <begin position="158"/>
        <end position="204"/>
    </location>
</feature>
<dbReference type="GO" id="GO:0000176">
    <property type="term" value="C:nuclear exosome (RNase complex)"/>
    <property type="evidence" value="ECO:0007669"/>
    <property type="project" value="TreeGrafter"/>
</dbReference>
<dbReference type="GO" id="GO:0071051">
    <property type="term" value="P:poly(A)-dependent snoRNA 3'-end processing"/>
    <property type="evidence" value="ECO:0007669"/>
    <property type="project" value="TreeGrafter"/>
</dbReference>
<dbReference type="AlphaFoldDB" id="A0A1B0DP33"/>
<protein>
    <recommendedName>
        <fullName evidence="9">Ribosomal RNA-processing protein 40</fullName>
    </recommendedName>
</protein>
<dbReference type="FunFam" id="2.40.50.140:FF:000112">
    <property type="entry name" value="Exosome complex component RRP40"/>
    <property type="match status" value="1"/>
</dbReference>
<sequence length="240" mass="26723">MSDSEDEKIFLFPGEEVKEAEEASSKKKVIIGPGLQGNLKENRVWASRGGELCMKKNTTFWLNSHQKRYVPAKGDTVIGYVTGKSTDTFRVDIGGSEPASLSYLAFEGATKRNRPEVNVGDIVFARLLVASGDVEPELVCLDSTGLKKDRFGTLPIDGFVFECSINLCRKMLDDKFPLTRALAKEYRFEMAVGVNGRIWVRGHNLRQTIGLCHAILGVEHVRKTDLDDYCRNIISELAGF</sequence>
<dbReference type="PANTHER" id="PTHR21321">
    <property type="entry name" value="PNAS-3 RELATED"/>
    <property type="match status" value="1"/>
</dbReference>
<keyword evidence="7" id="KW-0694">RNA-binding</keyword>
<dbReference type="GO" id="GO:0000177">
    <property type="term" value="C:cytoplasmic exosome (RNase complex)"/>
    <property type="evidence" value="ECO:0007669"/>
    <property type="project" value="TreeGrafter"/>
</dbReference>
<proteinExistence type="inferred from homology"/>
<evidence type="ECO:0000256" key="1">
    <source>
        <dbReference type="ARBA" id="ARBA00004496"/>
    </source>
</evidence>
<evidence type="ECO:0000256" key="7">
    <source>
        <dbReference type="ARBA" id="ARBA00022884"/>
    </source>
</evidence>
<dbReference type="EMBL" id="AJVK01018013">
    <property type="status" value="NOT_ANNOTATED_CDS"/>
    <property type="molecule type" value="Genomic_DNA"/>
</dbReference>
<evidence type="ECO:0000256" key="5">
    <source>
        <dbReference type="ARBA" id="ARBA00022552"/>
    </source>
</evidence>
<evidence type="ECO:0000256" key="3">
    <source>
        <dbReference type="ARBA" id="ARBA00007841"/>
    </source>
</evidence>
<dbReference type="CDD" id="cd05790">
    <property type="entry name" value="S1_Rrp40"/>
    <property type="match status" value="1"/>
</dbReference>
<dbReference type="GO" id="GO:0071038">
    <property type="term" value="P:TRAMP-dependent tRNA surveillance pathway"/>
    <property type="evidence" value="ECO:0007669"/>
    <property type="project" value="TreeGrafter"/>
</dbReference>
<dbReference type="GO" id="GO:0034475">
    <property type="term" value="P:U4 snRNA 3'-end processing"/>
    <property type="evidence" value="ECO:0007669"/>
    <property type="project" value="TreeGrafter"/>
</dbReference>
<dbReference type="InterPro" id="IPR012340">
    <property type="entry name" value="NA-bd_OB-fold"/>
</dbReference>
<dbReference type="InterPro" id="IPR026699">
    <property type="entry name" value="Exosome_RNA_bind1/RRP40/RRP4"/>
</dbReference>
<keyword evidence="12" id="KW-1185">Reference proteome</keyword>
<dbReference type="InterPro" id="IPR049469">
    <property type="entry name" value="RRP40_KH-I"/>
</dbReference>
<evidence type="ECO:0000256" key="4">
    <source>
        <dbReference type="ARBA" id="ARBA00022490"/>
    </source>
</evidence>
<keyword evidence="8" id="KW-0539">Nucleus</keyword>
<dbReference type="Proteomes" id="UP000092462">
    <property type="component" value="Unassembled WGS sequence"/>
</dbReference>
<dbReference type="SUPFAM" id="SSF50249">
    <property type="entry name" value="Nucleic acid-binding proteins"/>
    <property type="match status" value="1"/>
</dbReference>
<dbReference type="VEuPathDB" id="VectorBase:PPAI010269"/>
<comment type="subcellular location">
    <subcellularLocation>
        <location evidence="1">Cytoplasm</location>
    </subcellularLocation>
    <subcellularLocation>
        <location evidence="2">Nucleus</location>
        <location evidence="2">Nucleolus</location>
    </subcellularLocation>
</comment>
<dbReference type="CDD" id="cd22526">
    <property type="entry name" value="KH-I_Rrp40"/>
    <property type="match status" value="1"/>
</dbReference>
<organism evidence="11 12">
    <name type="scientific">Phlebotomus papatasi</name>
    <name type="common">Sandfly</name>
    <dbReference type="NCBI Taxonomy" id="29031"/>
    <lineage>
        <taxon>Eukaryota</taxon>
        <taxon>Metazoa</taxon>
        <taxon>Ecdysozoa</taxon>
        <taxon>Arthropoda</taxon>
        <taxon>Hexapoda</taxon>
        <taxon>Insecta</taxon>
        <taxon>Pterygota</taxon>
        <taxon>Neoptera</taxon>
        <taxon>Endopterygota</taxon>
        <taxon>Diptera</taxon>
        <taxon>Nematocera</taxon>
        <taxon>Psychodoidea</taxon>
        <taxon>Psychodidae</taxon>
        <taxon>Phlebotomus</taxon>
        <taxon>Phlebotomus</taxon>
    </lineage>
</organism>
<keyword evidence="5" id="KW-0698">rRNA processing</keyword>
<dbReference type="Pfam" id="PF15985">
    <property type="entry name" value="KH_6"/>
    <property type="match status" value="1"/>
</dbReference>
<dbReference type="PANTHER" id="PTHR21321:SF1">
    <property type="entry name" value="EXOSOME COMPLEX COMPONENT RRP40"/>
    <property type="match status" value="1"/>
</dbReference>
<dbReference type="InterPro" id="IPR036612">
    <property type="entry name" value="KH_dom_type_1_sf"/>
</dbReference>
<accession>A0A1B0DP33</accession>
<comment type="similarity">
    <text evidence="3">Belongs to the RRP40 family.</text>
</comment>
<dbReference type="SUPFAM" id="SSF110324">
    <property type="entry name" value="Ribosomal L27 protein-like"/>
    <property type="match status" value="1"/>
</dbReference>
<dbReference type="GO" id="GO:0000467">
    <property type="term" value="P:exonucleolytic trimming to generate mature 3'-end of 5.8S rRNA from tricistronic rRNA transcript (SSU-rRNA, 5.8S rRNA, LSU-rRNA)"/>
    <property type="evidence" value="ECO:0007669"/>
    <property type="project" value="TreeGrafter"/>
</dbReference>
<dbReference type="GO" id="GO:0003723">
    <property type="term" value="F:RNA binding"/>
    <property type="evidence" value="ECO:0007669"/>
    <property type="project" value="UniProtKB-KW"/>
</dbReference>
<dbReference type="VEuPathDB" id="VectorBase:PPAPM1_000018"/>
<dbReference type="InterPro" id="IPR004088">
    <property type="entry name" value="KH_dom_type_1"/>
</dbReference>
<dbReference type="GO" id="GO:0005730">
    <property type="term" value="C:nucleolus"/>
    <property type="evidence" value="ECO:0007669"/>
    <property type="project" value="UniProtKB-SubCell"/>
</dbReference>